<dbReference type="Proteomes" id="UP001597058">
    <property type="component" value="Unassembled WGS sequence"/>
</dbReference>
<dbReference type="EMBL" id="JBHTMM010000033">
    <property type="protein sequence ID" value="MFD1308993.1"/>
    <property type="molecule type" value="Genomic_DNA"/>
</dbReference>
<name>A0ABW3XHS4_9ACTN</name>
<evidence type="ECO:0000313" key="2">
    <source>
        <dbReference type="Proteomes" id="UP001597058"/>
    </source>
</evidence>
<organism evidence="1 2">
    <name type="scientific">Streptomyces kaempferi</name>
    <dbReference type="NCBI Taxonomy" id="333725"/>
    <lineage>
        <taxon>Bacteria</taxon>
        <taxon>Bacillati</taxon>
        <taxon>Actinomycetota</taxon>
        <taxon>Actinomycetes</taxon>
        <taxon>Kitasatosporales</taxon>
        <taxon>Streptomycetaceae</taxon>
        <taxon>Streptomyces</taxon>
    </lineage>
</organism>
<reference evidence="2" key="1">
    <citation type="journal article" date="2019" name="Int. J. Syst. Evol. Microbiol.">
        <title>The Global Catalogue of Microorganisms (GCM) 10K type strain sequencing project: providing services to taxonomists for standard genome sequencing and annotation.</title>
        <authorList>
            <consortium name="The Broad Institute Genomics Platform"/>
            <consortium name="The Broad Institute Genome Sequencing Center for Infectious Disease"/>
            <person name="Wu L."/>
            <person name="Ma J."/>
        </authorList>
    </citation>
    <scope>NUCLEOTIDE SEQUENCE [LARGE SCALE GENOMIC DNA]</scope>
    <source>
        <strain evidence="2">CGMCC 4.7020</strain>
    </source>
</reference>
<keyword evidence="2" id="KW-1185">Reference proteome</keyword>
<accession>A0ABW3XHS4</accession>
<protein>
    <recommendedName>
        <fullName evidence="3">FxLD family lantipeptide</fullName>
    </recommendedName>
</protein>
<comment type="caution">
    <text evidence="1">The sequence shown here is derived from an EMBL/GenBank/DDBJ whole genome shotgun (WGS) entry which is preliminary data.</text>
</comment>
<sequence>MIDAALQPSTTGTDTDLTHLYCCDPDLAICGEDLSGTPEVDEDGQLCVVCEDLEEQPCTCSTGSESV</sequence>
<evidence type="ECO:0000313" key="1">
    <source>
        <dbReference type="EMBL" id="MFD1308993.1"/>
    </source>
</evidence>
<evidence type="ECO:0008006" key="3">
    <source>
        <dbReference type="Google" id="ProtNLM"/>
    </source>
</evidence>
<dbReference type="RefSeq" id="WP_381328602.1">
    <property type="nucleotide sequence ID" value="NZ_JBHTMM010000033.1"/>
</dbReference>
<gene>
    <name evidence="1" type="ORF">ACFQ5X_24450</name>
</gene>
<proteinExistence type="predicted"/>